<protein>
    <recommendedName>
        <fullName evidence="8">Reverse transcriptase domain-containing protein</fullName>
    </recommendedName>
</protein>
<proteinExistence type="inferred from homology"/>
<dbReference type="InterPro" id="IPR051083">
    <property type="entry name" value="GrpII_Intron_Splice-Mob/Def"/>
</dbReference>
<keyword evidence="2" id="KW-0548">Nucleotidyltransferase</keyword>
<dbReference type="GO" id="GO:0003964">
    <property type="term" value="F:RNA-directed DNA polymerase activity"/>
    <property type="evidence" value="ECO:0007669"/>
    <property type="project" value="UniProtKB-EC"/>
</dbReference>
<evidence type="ECO:0000313" key="9">
    <source>
        <dbReference type="EMBL" id="KKN17331.1"/>
    </source>
</evidence>
<evidence type="ECO:0000256" key="6">
    <source>
        <dbReference type="ARBA" id="ARBA00034120"/>
    </source>
</evidence>
<dbReference type="SUPFAM" id="SSF56672">
    <property type="entry name" value="DNA/RNA polymerases"/>
    <property type="match status" value="1"/>
</dbReference>
<keyword evidence="4" id="KW-0460">Magnesium</keyword>
<dbReference type="PANTHER" id="PTHR34047:SF7">
    <property type="entry name" value="RNA-DIRECTED DNA POLYMERASE"/>
    <property type="match status" value="1"/>
</dbReference>
<evidence type="ECO:0000256" key="7">
    <source>
        <dbReference type="ARBA" id="ARBA00048173"/>
    </source>
</evidence>
<organism evidence="9">
    <name type="scientific">marine sediment metagenome</name>
    <dbReference type="NCBI Taxonomy" id="412755"/>
    <lineage>
        <taxon>unclassified sequences</taxon>
        <taxon>metagenomes</taxon>
        <taxon>ecological metagenomes</taxon>
    </lineage>
</organism>
<dbReference type="GO" id="GO:0046872">
    <property type="term" value="F:metal ion binding"/>
    <property type="evidence" value="ECO:0007669"/>
    <property type="project" value="UniProtKB-KW"/>
</dbReference>
<reference evidence="9" key="1">
    <citation type="journal article" date="2015" name="Nature">
        <title>Complex archaea that bridge the gap between prokaryotes and eukaryotes.</title>
        <authorList>
            <person name="Spang A."/>
            <person name="Saw J.H."/>
            <person name="Jorgensen S.L."/>
            <person name="Zaremba-Niedzwiedzka K."/>
            <person name="Martijn J."/>
            <person name="Lind A.E."/>
            <person name="van Eijk R."/>
            <person name="Schleper C."/>
            <person name="Guy L."/>
            <person name="Ettema T.J."/>
        </authorList>
    </citation>
    <scope>NUCLEOTIDE SEQUENCE</scope>
</reference>
<dbReference type="PRINTS" id="PR00866">
    <property type="entry name" value="RNADNAPOLMS"/>
</dbReference>
<keyword evidence="5" id="KW-0051">Antiviral defense</keyword>
<feature type="domain" description="Reverse transcriptase" evidence="8">
    <location>
        <begin position="144"/>
        <end position="361"/>
    </location>
</feature>
<dbReference type="AlphaFoldDB" id="A0A0F9QW46"/>
<evidence type="ECO:0000256" key="1">
    <source>
        <dbReference type="ARBA" id="ARBA00022679"/>
    </source>
</evidence>
<dbReference type="InterPro" id="IPR000477">
    <property type="entry name" value="RT_dom"/>
</dbReference>
<name>A0A0F9QW46_9ZZZZ</name>
<sequence>MHNHWYDDKGTKKKFFFRPIPGTNKKELTVSKIFLNTPVSIDKTIHQSICELCVNRFSCWQRKHANPNRCANWMVSSICNNCTRYNECYKISKAACDSHRVSKYPGFGGFILDRMITLDYDKNWDLEDSFDLAMKIGVKNRVITWLLGRLFRNEAGLYRSWNIPKKNGGERTITAPQDELKVVQRAILDCVLSEVDVHKYATGFVPKTNILKNAVFHARAKVVVSIDLKDFFPSIKFPRVYGVLRKIGFRDRVAGIITALCTWDGALPQGAPTSPALSNILAYRMDKKLHSFFVHNRWNYTRYADDITFSAHEHHSKNASGAIDHMVTVARKIIAEEGFEVNESKIKIMRKGRRQWVTGLVVNEKPNVIRWKFRQLRAAVHNAMKLGLDKASKKQGISRVKYKRWVDGNLAFHNMINPDRIHELASDWRTVK</sequence>
<evidence type="ECO:0000259" key="8">
    <source>
        <dbReference type="PROSITE" id="PS50878"/>
    </source>
</evidence>
<comment type="similarity">
    <text evidence="6">Belongs to the bacterial reverse transcriptase family.</text>
</comment>
<comment type="caution">
    <text evidence="9">The sequence shown here is derived from an EMBL/GenBank/DDBJ whole genome shotgun (WGS) entry which is preliminary data.</text>
</comment>
<dbReference type="InterPro" id="IPR000123">
    <property type="entry name" value="Reverse_transcriptase_msDNA"/>
</dbReference>
<gene>
    <name evidence="9" type="ORF">LCGC14_0966820</name>
</gene>
<keyword evidence="1" id="KW-0808">Transferase</keyword>
<dbReference type="PROSITE" id="PS50878">
    <property type="entry name" value="RT_POL"/>
    <property type="match status" value="1"/>
</dbReference>
<keyword evidence="3" id="KW-0479">Metal-binding</keyword>
<dbReference type="EMBL" id="LAZR01003532">
    <property type="protein sequence ID" value="KKN17331.1"/>
    <property type="molecule type" value="Genomic_DNA"/>
</dbReference>
<comment type="catalytic activity">
    <reaction evidence="7">
        <text>DNA(n) + a 2'-deoxyribonucleoside 5'-triphosphate = DNA(n+1) + diphosphate</text>
        <dbReference type="Rhea" id="RHEA:22508"/>
        <dbReference type="Rhea" id="RHEA-COMP:17339"/>
        <dbReference type="Rhea" id="RHEA-COMP:17340"/>
        <dbReference type="ChEBI" id="CHEBI:33019"/>
        <dbReference type="ChEBI" id="CHEBI:61560"/>
        <dbReference type="ChEBI" id="CHEBI:173112"/>
        <dbReference type="EC" id="2.7.7.49"/>
    </reaction>
</comment>
<evidence type="ECO:0000256" key="3">
    <source>
        <dbReference type="ARBA" id="ARBA00022723"/>
    </source>
</evidence>
<evidence type="ECO:0000256" key="2">
    <source>
        <dbReference type="ARBA" id="ARBA00022695"/>
    </source>
</evidence>
<dbReference type="InterPro" id="IPR043502">
    <property type="entry name" value="DNA/RNA_pol_sf"/>
</dbReference>
<dbReference type="GO" id="GO:0051607">
    <property type="term" value="P:defense response to virus"/>
    <property type="evidence" value="ECO:0007669"/>
    <property type="project" value="UniProtKB-KW"/>
</dbReference>
<evidence type="ECO:0000256" key="5">
    <source>
        <dbReference type="ARBA" id="ARBA00023118"/>
    </source>
</evidence>
<dbReference type="PANTHER" id="PTHR34047">
    <property type="entry name" value="NUCLEAR INTRON MATURASE 1, MITOCHONDRIAL-RELATED"/>
    <property type="match status" value="1"/>
</dbReference>
<evidence type="ECO:0000256" key="4">
    <source>
        <dbReference type="ARBA" id="ARBA00022842"/>
    </source>
</evidence>
<dbReference type="Pfam" id="PF00078">
    <property type="entry name" value="RVT_1"/>
    <property type="match status" value="1"/>
</dbReference>
<accession>A0A0F9QW46</accession>
<dbReference type="CDD" id="cd03487">
    <property type="entry name" value="RT_Bac_retron_II"/>
    <property type="match status" value="1"/>
</dbReference>
<dbReference type="GO" id="GO:0003723">
    <property type="term" value="F:RNA binding"/>
    <property type="evidence" value="ECO:0007669"/>
    <property type="project" value="InterPro"/>
</dbReference>